<dbReference type="Gene3D" id="3.60.15.10">
    <property type="entry name" value="Ribonuclease Z/Hydroxyacylglutathione hydrolase-like"/>
    <property type="match status" value="1"/>
</dbReference>
<accession>A0A419T1Z9</accession>
<dbReference type="Proteomes" id="UP000284277">
    <property type="component" value="Unassembled WGS sequence"/>
</dbReference>
<organism evidence="2 3">
    <name type="scientific">Lacrimispora algidixylanolytica</name>
    <dbReference type="NCBI Taxonomy" id="94868"/>
    <lineage>
        <taxon>Bacteria</taxon>
        <taxon>Bacillati</taxon>
        <taxon>Bacillota</taxon>
        <taxon>Clostridia</taxon>
        <taxon>Lachnospirales</taxon>
        <taxon>Lachnospiraceae</taxon>
        <taxon>Lacrimispora</taxon>
    </lineage>
</organism>
<name>A0A419T1Z9_9FIRM</name>
<keyword evidence="2" id="KW-0378">Hydrolase</keyword>
<evidence type="ECO:0000313" key="3">
    <source>
        <dbReference type="Proteomes" id="UP000284277"/>
    </source>
</evidence>
<dbReference type="GO" id="GO:0016740">
    <property type="term" value="F:transferase activity"/>
    <property type="evidence" value="ECO:0007669"/>
    <property type="project" value="TreeGrafter"/>
</dbReference>
<dbReference type="InterPro" id="IPR036866">
    <property type="entry name" value="RibonucZ/Hydroxyglut_hydro"/>
</dbReference>
<dbReference type="InterPro" id="IPR001279">
    <property type="entry name" value="Metallo-B-lactamas"/>
</dbReference>
<comment type="caution">
    <text evidence="2">The sequence shown here is derived from an EMBL/GenBank/DDBJ whole genome shotgun (WGS) entry which is preliminary data.</text>
</comment>
<evidence type="ECO:0000259" key="1">
    <source>
        <dbReference type="Pfam" id="PF00753"/>
    </source>
</evidence>
<evidence type="ECO:0000313" key="2">
    <source>
        <dbReference type="EMBL" id="RKD31495.1"/>
    </source>
</evidence>
<dbReference type="PANTHER" id="PTHR13754">
    <property type="entry name" value="METALLO-BETA-LACTAMASE SUPERFAMILY PROTEIN"/>
    <property type="match status" value="1"/>
</dbReference>
<keyword evidence="3" id="KW-1185">Reference proteome</keyword>
<dbReference type="RefSeq" id="WP_120197035.1">
    <property type="nucleotide sequence ID" value="NZ_MCIA01000018.1"/>
</dbReference>
<reference evidence="2 3" key="1">
    <citation type="submission" date="2016-08" db="EMBL/GenBank/DDBJ databases">
        <title>A new outlook on sporulation: Clostridium algidixylanolyticum.</title>
        <authorList>
            <person name="Poppleton D.I."/>
            <person name="Gribaldo S."/>
        </authorList>
    </citation>
    <scope>NUCLEOTIDE SEQUENCE [LARGE SCALE GENOMIC DNA]</scope>
    <source>
        <strain evidence="2 3">SPL73</strain>
    </source>
</reference>
<dbReference type="CDD" id="cd07713">
    <property type="entry name" value="DHPS-like_MBL-fold"/>
    <property type="match status" value="1"/>
</dbReference>
<dbReference type="OrthoDB" id="9803916at2"/>
<feature type="domain" description="Metallo-beta-lactamase" evidence="1">
    <location>
        <begin position="20"/>
        <end position="87"/>
    </location>
</feature>
<proteinExistence type="predicted"/>
<dbReference type="EMBL" id="MCIA01000018">
    <property type="protein sequence ID" value="RKD31495.1"/>
    <property type="molecule type" value="Genomic_DNA"/>
</dbReference>
<dbReference type="InterPro" id="IPR041712">
    <property type="entry name" value="DHPS-like_MBL-fold"/>
</dbReference>
<protein>
    <submittedName>
        <fullName evidence="2">MBL fold metallo-hydrolase</fullName>
    </submittedName>
</protein>
<dbReference type="PANTHER" id="PTHR13754:SF18">
    <property type="entry name" value="7,8-DIHYDROPTERIN-6-METHYL-4-(BETA-D-RIBOFURANOSYL)-AMINOBENZENE-5'-PHOSPHATE SYNTHASE"/>
    <property type="match status" value="1"/>
</dbReference>
<dbReference type="AlphaFoldDB" id="A0A419T1Z9"/>
<dbReference type="GO" id="GO:0016787">
    <property type="term" value="F:hydrolase activity"/>
    <property type="evidence" value="ECO:0007669"/>
    <property type="project" value="UniProtKB-KW"/>
</dbReference>
<dbReference type="InterPro" id="IPR052926">
    <property type="entry name" value="Metallo-beta-lactamase_dom"/>
</dbReference>
<dbReference type="Pfam" id="PF00753">
    <property type="entry name" value="Lactamase_B"/>
    <property type="match status" value="1"/>
</dbReference>
<gene>
    <name evidence="2" type="ORF">BET01_20305</name>
</gene>
<sequence length="268" mass="29799">MLVKIVVDNSTLEDQFYKGEPAASFYIEIDDLRILLDTGYSDIVLSNAEKMGIDLSKLTHIVLSHGHNDHTNGLKFLDEAIQLSKIKIISHSGCFNSKIAGNQNIGAPFSKEDISNKTEYIPTNKPYFLSDNCVFLGEIPQKNEFEQRSPLGKVMSDGEWQDDYLIDDSALALKTSKGLFLISSCSHGGICNTLDYAKEICEEDQVAGVLGGFHLFDVNERFVQTVDHLKNCHVDKVYPCHCISLLAKAKMMDKLPIHEVGVGLTIEL</sequence>
<dbReference type="SUPFAM" id="SSF56281">
    <property type="entry name" value="Metallo-hydrolase/oxidoreductase"/>
    <property type="match status" value="1"/>
</dbReference>